<feature type="signal peptide" evidence="1">
    <location>
        <begin position="1"/>
        <end position="20"/>
    </location>
</feature>
<dbReference type="RefSeq" id="WP_167622360.1">
    <property type="nucleotide sequence ID" value="NZ_BNCL01000009.1"/>
</dbReference>
<gene>
    <name evidence="3" type="ORF">JL111_12495</name>
</gene>
<evidence type="ECO:0000259" key="2">
    <source>
        <dbReference type="Pfam" id="PF13670"/>
    </source>
</evidence>
<evidence type="ECO:0000313" key="3">
    <source>
        <dbReference type="EMBL" id="MBL3674305.1"/>
    </source>
</evidence>
<feature type="chain" id="PRO_5046424202" evidence="1">
    <location>
        <begin position="21"/>
        <end position="85"/>
    </location>
</feature>
<organism evidence="3 4">
    <name type="scientific">Paracoccus aerius</name>
    <dbReference type="NCBI Taxonomy" id="1915382"/>
    <lineage>
        <taxon>Bacteria</taxon>
        <taxon>Pseudomonadati</taxon>
        <taxon>Pseudomonadota</taxon>
        <taxon>Alphaproteobacteria</taxon>
        <taxon>Rhodobacterales</taxon>
        <taxon>Paracoccaceae</taxon>
        <taxon>Paracoccus</taxon>
    </lineage>
</organism>
<comment type="caution">
    <text evidence="3">The sequence shown here is derived from an EMBL/GenBank/DDBJ whole genome shotgun (WGS) entry which is preliminary data.</text>
</comment>
<dbReference type="InterPro" id="IPR025711">
    <property type="entry name" value="PepSY"/>
</dbReference>
<name>A0ABS1S7R8_9RHOB</name>
<keyword evidence="1" id="KW-0732">Signal</keyword>
<keyword evidence="4" id="KW-1185">Reference proteome</keyword>
<accession>A0ABS1S7R8</accession>
<evidence type="ECO:0000313" key="4">
    <source>
        <dbReference type="Proteomes" id="UP000644749"/>
    </source>
</evidence>
<sequence length="85" mass="9381">MTIRMIALATLVAAPTALMAQDTPPQGSMPLSQVVTKLETDLGAELGHITDISWDDDGYWEVEYHNAENREVEIRVDPATGEVRQ</sequence>
<dbReference type="Pfam" id="PF13670">
    <property type="entry name" value="PepSY_2"/>
    <property type="match status" value="1"/>
</dbReference>
<reference evidence="3 4" key="1">
    <citation type="submission" date="2021-01" db="EMBL/GenBank/DDBJ databases">
        <title>011410 draft genome.</title>
        <authorList>
            <person name="Lang L."/>
        </authorList>
    </citation>
    <scope>NUCLEOTIDE SEQUENCE [LARGE SCALE GENOMIC DNA]</scope>
    <source>
        <strain evidence="3 4">KCTC 42845</strain>
    </source>
</reference>
<feature type="domain" description="PepSY" evidence="2">
    <location>
        <begin position="5"/>
        <end position="83"/>
    </location>
</feature>
<dbReference type="EMBL" id="JAESHT010000010">
    <property type="protein sequence ID" value="MBL3674305.1"/>
    <property type="molecule type" value="Genomic_DNA"/>
</dbReference>
<protein>
    <submittedName>
        <fullName evidence="3">PepSY domain-containing protein</fullName>
    </submittedName>
</protein>
<dbReference type="Gene3D" id="3.10.450.40">
    <property type="match status" value="1"/>
</dbReference>
<dbReference type="Proteomes" id="UP000644749">
    <property type="component" value="Unassembled WGS sequence"/>
</dbReference>
<proteinExistence type="predicted"/>
<evidence type="ECO:0000256" key="1">
    <source>
        <dbReference type="SAM" id="SignalP"/>
    </source>
</evidence>